<dbReference type="Proteomes" id="UP000035682">
    <property type="component" value="Unplaced"/>
</dbReference>
<dbReference type="EMBL" id="LN609528">
    <property type="protein sequence ID" value="CEF63576.2"/>
    <property type="molecule type" value="Genomic_DNA"/>
</dbReference>
<dbReference type="WormBase" id="SRAE_1000183600">
    <property type="protein sequence ID" value="SRP05650"/>
    <property type="gene ID" value="WBGene00258446"/>
</dbReference>
<feature type="compositionally biased region" description="Basic residues" evidence="1">
    <location>
        <begin position="182"/>
        <end position="197"/>
    </location>
</feature>
<dbReference type="WBParaSite" id="SRAE_1000183600.1">
    <property type="protein sequence ID" value="SRAE_1000183600.1"/>
    <property type="gene ID" value="WBGene00258446"/>
</dbReference>
<feature type="compositionally biased region" description="Basic and acidic residues" evidence="1">
    <location>
        <begin position="626"/>
        <end position="641"/>
    </location>
</feature>
<feature type="region of interest" description="Disordered" evidence="1">
    <location>
        <begin position="626"/>
        <end position="689"/>
    </location>
</feature>
<feature type="compositionally biased region" description="Basic and acidic residues" evidence="1">
    <location>
        <begin position="651"/>
        <end position="672"/>
    </location>
</feature>
<feature type="region of interest" description="Disordered" evidence="1">
    <location>
        <begin position="167"/>
        <end position="221"/>
    </location>
</feature>
<organism evidence="2">
    <name type="scientific">Strongyloides ratti</name>
    <name type="common">Parasitic roundworm</name>
    <dbReference type="NCBI Taxonomy" id="34506"/>
    <lineage>
        <taxon>Eukaryota</taxon>
        <taxon>Metazoa</taxon>
        <taxon>Ecdysozoa</taxon>
        <taxon>Nematoda</taxon>
        <taxon>Chromadorea</taxon>
        <taxon>Rhabditida</taxon>
        <taxon>Tylenchina</taxon>
        <taxon>Panagrolaimomorpha</taxon>
        <taxon>Strongyloidoidea</taxon>
        <taxon>Strongyloididae</taxon>
        <taxon>Strongyloides</taxon>
    </lineage>
</organism>
<name>A0A090L1B0_STRRB</name>
<dbReference type="AlphaFoldDB" id="A0A090L1B0"/>
<reference evidence="4" key="2">
    <citation type="submission" date="2020-12" db="UniProtKB">
        <authorList>
            <consortium name="WormBaseParasite"/>
        </authorList>
    </citation>
    <scope>IDENTIFICATION</scope>
</reference>
<evidence type="ECO:0000256" key="1">
    <source>
        <dbReference type="SAM" id="MobiDB-lite"/>
    </source>
</evidence>
<keyword evidence="3" id="KW-1185">Reference proteome</keyword>
<gene>
    <name evidence="2 4 5" type="ORF">SRAE_1000183600</name>
</gene>
<evidence type="ECO:0000313" key="3">
    <source>
        <dbReference type="Proteomes" id="UP000035682"/>
    </source>
</evidence>
<dbReference type="CTD" id="36375941"/>
<evidence type="ECO:0000313" key="2">
    <source>
        <dbReference type="EMBL" id="CEF63576.2"/>
    </source>
</evidence>
<dbReference type="GeneID" id="36375941"/>
<evidence type="ECO:0000313" key="4">
    <source>
        <dbReference type="WBParaSite" id="SRAE_1000183600.1"/>
    </source>
</evidence>
<reference evidence="2 3" key="1">
    <citation type="submission" date="2014-09" db="EMBL/GenBank/DDBJ databases">
        <authorList>
            <person name="Martin A.A."/>
        </authorList>
    </citation>
    <scope>NUCLEOTIDE SEQUENCE</scope>
    <source>
        <strain evidence="3">ED321</strain>
        <strain evidence="2">ED321 Heterogonic</strain>
    </source>
</reference>
<proteinExistence type="predicted"/>
<dbReference type="RefSeq" id="XP_024502777.1">
    <property type="nucleotide sequence ID" value="XM_024648840.1"/>
</dbReference>
<accession>A0A090L1B0</accession>
<sequence length="704" mass="80688">MLGNVIILSIYVVQIKSQREKKISSNEIMPVDNINKLSDNIKTGVKEEVDLPSSKSCISKSNMPKSTLNDVSFEPMTIEEMSNQSGLVKAYNYMKKFHVNKNAEALFFYLTNLAQIQFTSELACCTDLETLLYDISQCKNIYNKDTLKLANFIRQCLTKYTKNDKKSLRSEMESSESQTPTTKKRNKPIIYQGKRRLTGLYGENDNLPPSPVVTKKSKKSDSGSMKVINSLLDQTVSCGPSFGESLNQVKQKKSPIKKRGPQVIDSTSINVKEEVDSNDKDEIVVTKKPNKKGHNIKFVDEVYPNTPIVQIREFELIPNERTHFQPNMVSNNIAIDYNTMNEGTVMRRHLDDEENSTDEVKEVENELPYEISKIDRRYVEGIPLSYEIVNQYIYEILKDTNPVKYPKHALYKETPDYRQYLEHLNTEQSNGLRAFHDKNSITNLHDETIKKVDVGADDIIEYNFDVPVRNNEGIPEEKDKDKALTLVEKLKTIRGPVSGEINSIMAKLREQGVIKAANDALDRSPMKKCPERKPLINNVDDMSSLTPESYLPTNNQRGSWELASVVTPPSVGGGWTSMNSGQLNRENTFSESRAQCTNLHGNEQTVGYKKACGIVINNKKKSYEYDKERHGNIRRNYDNSSRRRISPQPEYRIDNDDKDRNRKRRLDDESRRNPSTKRPNYVSKHRDDDYDVVADRRYLTASHV</sequence>
<protein>
    <submittedName>
        <fullName evidence="2 4">SMc04008-like domain-containing protein</fullName>
    </submittedName>
</protein>
<evidence type="ECO:0000313" key="5">
    <source>
        <dbReference type="WormBase" id="SRAE_1000183600"/>
    </source>
</evidence>